<proteinExistence type="predicted"/>
<keyword evidence="2" id="KW-1003">Cell membrane</keyword>
<dbReference type="PANTHER" id="PTHR30294:SF38">
    <property type="entry name" value="TRANSPORT PERMEASE PROTEIN"/>
    <property type="match status" value="1"/>
</dbReference>
<evidence type="ECO:0000256" key="2">
    <source>
        <dbReference type="ARBA" id="ARBA00022475"/>
    </source>
</evidence>
<feature type="transmembrane region" description="Helical" evidence="7">
    <location>
        <begin position="95"/>
        <end position="122"/>
    </location>
</feature>
<evidence type="ECO:0000256" key="3">
    <source>
        <dbReference type="ARBA" id="ARBA00022692"/>
    </source>
</evidence>
<feature type="transmembrane region" description="Helical" evidence="7">
    <location>
        <begin position="54"/>
        <end position="74"/>
    </location>
</feature>
<evidence type="ECO:0000313" key="9">
    <source>
        <dbReference type="EMBL" id="GAA4224469.1"/>
    </source>
</evidence>
<dbReference type="Pfam" id="PF01061">
    <property type="entry name" value="ABC2_membrane"/>
    <property type="match status" value="1"/>
</dbReference>
<evidence type="ECO:0000256" key="4">
    <source>
        <dbReference type="ARBA" id="ARBA00022989"/>
    </source>
</evidence>
<dbReference type="Proteomes" id="UP001501710">
    <property type="component" value="Unassembled WGS sequence"/>
</dbReference>
<dbReference type="InterPro" id="IPR051449">
    <property type="entry name" value="ABC-2_transporter_component"/>
</dbReference>
<keyword evidence="5 7" id="KW-0472">Membrane</keyword>
<feature type="transmembrane region" description="Helical" evidence="7">
    <location>
        <begin position="218"/>
        <end position="241"/>
    </location>
</feature>
<evidence type="ECO:0000256" key="7">
    <source>
        <dbReference type="SAM" id="Phobius"/>
    </source>
</evidence>
<feature type="transmembrane region" description="Helical" evidence="7">
    <location>
        <begin position="24"/>
        <end position="42"/>
    </location>
</feature>
<dbReference type="InterPro" id="IPR013525">
    <property type="entry name" value="ABC2_TM"/>
</dbReference>
<dbReference type="PANTHER" id="PTHR30294">
    <property type="entry name" value="MEMBRANE COMPONENT OF ABC TRANSPORTER YHHJ-RELATED"/>
    <property type="match status" value="1"/>
</dbReference>
<organism evidence="9 10">
    <name type="scientific">Actinomadura meridiana</name>
    <dbReference type="NCBI Taxonomy" id="559626"/>
    <lineage>
        <taxon>Bacteria</taxon>
        <taxon>Bacillati</taxon>
        <taxon>Actinomycetota</taxon>
        <taxon>Actinomycetes</taxon>
        <taxon>Streptosporangiales</taxon>
        <taxon>Thermomonosporaceae</taxon>
        <taxon>Actinomadura</taxon>
    </lineage>
</organism>
<evidence type="ECO:0000259" key="8">
    <source>
        <dbReference type="Pfam" id="PF01061"/>
    </source>
</evidence>
<evidence type="ECO:0000256" key="6">
    <source>
        <dbReference type="ARBA" id="ARBA00023251"/>
    </source>
</evidence>
<dbReference type="RefSeq" id="WP_344888597.1">
    <property type="nucleotide sequence ID" value="NZ_BAABAS010000003.1"/>
</dbReference>
<comment type="subcellular location">
    <subcellularLocation>
        <location evidence="1">Cell membrane</location>
        <topology evidence="1">Multi-pass membrane protein</topology>
    </subcellularLocation>
</comment>
<reference evidence="10" key="1">
    <citation type="journal article" date="2019" name="Int. J. Syst. Evol. Microbiol.">
        <title>The Global Catalogue of Microorganisms (GCM) 10K type strain sequencing project: providing services to taxonomists for standard genome sequencing and annotation.</title>
        <authorList>
            <consortium name="The Broad Institute Genomics Platform"/>
            <consortium name="The Broad Institute Genome Sequencing Center for Infectious Disease"/>
            <person name="Wu L."/>
            <person name="Ma J."/>
        </authorList>
    </citation>
    <scope>NUCLEOTIDE SEQUENCE [LARGE SCALE GENOMIC DNA]</scope>
    <source>
        <strain evidence="10">JCM 17440</strain>
    </source>
</reference>
<dbReference type="EMBL" id="BAABAS010000003">
    <property type="protein sequence ID" value="GAA4224469.1"/>
    <property type="molecule type" value="Genomic_DNA"/>
</dbReference>
<name>A0ABP8BSR5_9ACTN</name>
<evidence type="ECO:0000256" key="1">
    <source>
        <dbReference type="ARBA" id="ARBA00004651"/>
    </source>
</evidence>
<accession>A0ABP8BSR5</accession>
<protein>
    <submittedName>
        <fullName evidence="9">ABC transporter permease</fullName>
    </submittedName>
</protein>
<dbReference type="PIRSF" id="PIRSF006648">
    <property type="entry name" value="DrrB"/>
    <property type="match status" value="1"/>
</dbReference>
<keyword evidence="4 7" id="KW-1133">Transmembrane helix</keyword>
<feature type="domain" description="ABC-2 type transporter transmembrane" evidence="8">
    <location>
        <begin position="12"/>
        <end position="205"/>
    </location>
</feature>
<evidence type="ECO:0000313" key="10">
    <source>
        <dbReference type="Proteomes" id="UP001501710"/>
    </source>
</evidence>
<keyword evidence="6" id="KW-0046">Antibiotic resistance</keyword>
<keyword evidence="10" id="KW-1185">Reference proteome</keyword>
<evidence type="ECO:0000256" key="5">
    <source>
        <dbReference type="ARBA" id="ARBA00023136"/>
    </source>
</evidence>
<feature type="transmembrane region" description="Helical" evidence="7">
    <location>
        <begin position="128"/>
        <end position="152"/>
    </location>
</feature>
<gene>
    <name evidence="9" type="ORF">GCM10022254_03960</name>
</gene>
<sequence length="246" mass="26875">MLSGRSLLIAGRVLRGLRRDHRTLFLFIGSPAFVMILCAEMLTRHPQMFDRVGLLIMGMFPTAPGFLFAAFSLQRERHQGSLEYLLTAPVSRMDVLVGYVMAFCVPALAQVALMVSVSYGLLGLDSAGAWWAVSLMSLFSCVLGVLLGMFAINLAGNEFELTKMLPATAVPHVMVSGLFQPVKDLPEWMQAIALVAPWRYLVGAVGEFQTHSRITATFARNLGVTLGIVLLASVMTLLTVLNRRTA</sequence>
<comment type="caution">
    <text evidence="9">The sequence shown here is derived from an EMBL/GenBank/DDBJ whole genome shotgun (WGS) entry which is preliminary data.</text>
</comment>
<dbReference type="InterPro" id="IPR000412">
    <property type="entry name" value="ABC_2_transport"/>
</dbReference>
<keyword evidence="3 7" id="KW-0812">Transmembrane</keyword>